<sequence>MELKVSLPKGHFQILKSGKSKGKTKSRHSESQRVCVASRPRDLPVPPNRPLNSDGPPSKRQRTFPSTGTSHASLQPESNISPRTQALPASLPANPNTTRSVPDTPRRPSSASRPDAPPVQLEHSSRSQTMASTLSTDVAEDAQRRAESLQGEVMGRDAMEKQLREEINGAAYEYPPFCDEFFTIADEARRTSIMQTLAQNELFNHEGRQWNIDCTHLKSNENTTFHRAVADILDAINLAAFSPDQFRPVRRRIRLPSGKMRGDDQNDSNTSPDVVQIGTSLEGGAHWAEMEFFVECKATSDKLGKALLQLARYARATLVHQIYRLHVFAIAICGTEATFVRLGRTGILHSPPIDLEKDFKRFALFAAGLFALDPRKFGYNTDFYLYPPLSENLDDHTVPRQIRVLIDNKRWKVVEIICQRHCLVGRATLVLLLSRVKNKKERVVLKLIWRDASRRDEGENLKAFDRYPGICQCKWNRICESTSVQDKTQLTPSAFMAEFFPPFSSVVLDEVRTSATGTPSHQTHSTNSRLGYMHSQRRRAAPPEDRYLGMIVMDEGVGLWRIKRLPHLLRVLRDSLVGLAGMASKGKLHRDISEGNILCSRPRTGATDEEYLDSWSKGGCTAEDSDKDEDTSEDDRDFDWVLNNEVLVRESGKIDAPTYDEYVKQRYEQTKCMGKLYDLEFMVDEKRDDAEERRLERTGTPAFIAGQLLLATTHRPVRHTLLHDIESFFWVLMWMVAIHVEPGQRRNEHATELIRDLCNTNDQWLGGEKERKILNPKTPTAIIIRINNGWTEAKHIVYRFASFLKESIYDKEEDVFLAESGMFFDTQSSLEGQGPWHIIKPVIDIFDGCISSL</sequence>
<dbReference type="EMBL" id="SSOP01000353">
    <property type="protein sequence ID" value="KAB5588883.1"/>
    <property type="molecule type" value="Genomic_DNA"/>
</dbReference>
<feature type="region of interest" description="Disordered" evidence="1">
    <location>
        <begin position="610"/>
        <end position="635"/>
    </location>
</feature>
<reference evidence="3 4" key="1">
    <citation type="journal article" date="2019" name="Fungal Biol. Biotechnol.">
        <title>Draft genome sequence of fastidious pathogen Ceratobasidium theobromae, which causes vascular-streak dieback in Theobroma cacao.</title>
        <authorList>
            <person name="Ali S.S."/>
            <person name="Asman A."/>
            <person name="Shao J."/>
            <person name="Firmansyah A.P."/>
            <person name="Susilo A.W."/>
            <person name="Rosmana A."/>
            <person name="McMahon P."/>
            <person name="Junaid M."/>
            <person name="Guest D."/>
            <person name="Kheng T.Y."/>
            <person name="Meinhardt L.W."/>
            <person name="Bailey B.A."/>
        </authorList>
    </citation>
    <scope>NUCLEOTIDE SEQUENCE [LARGE SCALE GENOMIC DNA]</scope>
    <source>
        <strain evidence="3 4">CT2</strain>
    </source>
</reference>
<dbReference type="Proteomes" id="UP000383932">
    <property type="component" value="Unassembled WGS sequence"/>
</dbReference>
<evidence type="ECO:0000313" key="4">
    <source>
        <dbReference type="Proteomes" id="UP000383932"/>
    </source>
</evidence>
<organism evidence="3 4">
    <name type="scientific">Ceratobasidium theobromae</name>
    <dbReference type="NCBI Taxonomy" id="1582974"/>
    <lineage>
        <taxon>Eukaryota</taxon>
        <taxon>Fungi</taxon>
        <taxon>Dikarya</taxon>
        <taxon>Basidiomycota</taxon>
        <taxon>Agaricomycotina</taxon>
        <taxon>Agaricomycetes</taxon>
        <taxon>Cantharellales</taxon>
        <taxon>Ceratobasidiaceae</taxon>
        <taxon>Ceratobasidium</taxon>
    </lineage>
</organism>
<dbReference type="Gene3D" id="1.10.510.10">
    <property type="entry name" value="Transferase(Phosphotransferase) domain 1"/>
    <property type="match status" value="1"/>
</dbReference>
<dbReference type="PANTHER" id="PTHR38248">
    <property type="entry name" value="FUNK1 6"/>
    <property type="match status" value="1"/>
</dbReference>
<feature type="region of interest" description="Disordered" evidence="1">
    <location>
        <begin position="1"/>
        <end position="153"/>
    </location>
</feature>
<feature type="compositionally biased region" description="Polar residues" evidence="1">
    <location>
        <begin position="63"/>
        <end position="84"/>
    </location>
</feature>
<gene>
    <name evidence="3" type="ORF">CTheo_7678</name>
</gene>
<accession>A0A5N5QBJ6</accession>
<name>A0A5N5QBJ6_9AGAM</name>
<evidence type="ECO:0000313" key="3">
    <source>
        <dbReference type="EMBL" id="KAB5588883.1"/>
    </source>
</evidence>
<comment type="caution">
    <text evidence="3">The sequence shown here is derived from an EMBL/GenBank/DDBJ whole genome shotgun (WGS) entry which is preliminary data.</text>
</comment>
<keyword evidence="4" id="KW-1185">Reference proteome</keyword>
<dbReference type="OrthoDB" id="5584477at2759"/>
<feature type="compositionally biased region" description="Polar residues" evidence="1">
    <location>
        <begin position="514"/>
        <end position="529"/>
    </location>
</feature>
<feature type="compositionally biased region" description="Polar residues" evidence="1">
    <location>
        <begin position="126"/>
        <end position="136"/>
    </location>
</feature>
<dbReference type="PANTHER" id="PTHR38248:SF2">
    <property type="entry name" value="FUNK1 11"/>
    <property type="match status" value="1"/>
</dbReference>
<proteinExistence type="predicted"/>
<protein>
    <recommendedName>
        <fullName evidence="2">Fungal-type protein kinase domain-containing protein</fullName>
    </recommendedName>
</protein>
<dbReference type="Pfam" id="PF17667">
    <property type="entry name" value="Pkinase_fungal"/>
    <property type="match status" value="1"/>
</dbReference>
<dbReference type="SUPFAM" id="SSF56112">
    <property type="entry name" value="Protein kinase-like (PK-like)"/>
    <property type="match status" value="1"/>
</dbReference>
<feature type="domain" description="Fungal-type protein kinase" evidence="2">
    <location>
        <begin position="285"/>
        <end position="736"/>
    </location>
</feature>
<dbReference type="InterPro" id="IPR011009">
    <property type="entry name" value="Kinase-like_dom_sf"/>
</dbReference>
<feature type="region of interest" description="Disordered" evidence="1">
    <location>
        <begin position="514"/>
        <end position="534"/>
    </location>
</feature>
<evidence type="ECO:0000259" key="2">
    <source>
        <dbReference type="Pfam" id="PF17667"/>
    </source>
</evidence>
<evidence type="ECO:0000256" key="1">
    <source>
        <dbReference type="SAM" id="MobiDB-lite"/>
    </source>
</evidence>
<dbReference type="InterPro" id="IPR040976">
    <property type="entry name" value="Pkinase_fungal"/>
</dbReference>
<dbReference type="AlphaFoldDB" id="A0A5N5QBJ6"/>
<feature type="compositionally biased region" description="Acidic residues" evidence="1">
    <location>
        <begin position="623"/>
        <end position="635"/>
    </location>
</feature>